<dbReference type="InterPro" id="IPR052387">
    <property type="entry name" value="Fibrocystin"/>
</dbReference>
<evidence type="ECO:0000256" key="1">
    <source>
        <dbReference type="ARBA" id="ARBA00022729"/>
    </source>
</evidence>
<proteinExistence type="predicted"/>
<dbReference type="FunFam" id="2.60.40.10:FF:001552">
    <property type="entry name" value="PKHD1 like 1"/>
    <property type="match status" value="1"/>
</dbReference>
<evidence type="ECO:0000259" key="2">
    <source>
        <dbReference type="PROSITE" id="PS51484"/>
    </source>
</evidence>
<dbReference type="Pfam" id="PF01833">
    <property type="entry name" value="TIG"/>
    <property type="match status" value="5"/>
</dbReference>
<dbReference type="InterPro" id="IPR019316">
    <property type="entry name" value="G8_domain"/>
</dbReference>
<evidence type="ECO:0000313" key="3">
    <source>
        <dbReference type="EMBL" id="OWK04387.1"/>
    </source>
</evidence>
<dbReference type="OrthoDB" id="120976at2759"/>
<comment type="caution">
    <text evidence="3">The sequence shown here is derived from an EMBL/GenBank/DDBJ whole genome shotgun (WGS) entry which is preliminary data.</text>
</comment>
<dbReference type="PANTHER" id="PTHR46769">
    <property type="entry name" value="POLYCYSTIC KIDNEY AND HEPATIC DISEASE 1 (AUTOSOMAL RECESSIVE)-LIKE 1"/>
    <property type="match status" value="1"/>
</dbReference>
<accession>A0A212CEH6</accession>
<dbReference type="Gene3D" id="2.60.40.10">
    <property type="entry name" value="Immunoglobulins"/>
    <property type="match status" value="5"/>
</dbReference>
<dbReference type="PROSITE" id="PS51484">
    <property type="entry name" value="G8"/>
    <property type="match status" value="1"/>
</dbReference>
<dbReference type="FunFam" id="2.60.40.10:FF:001165">
    <property type="entry name" value="PKHD1 like 1"/>
    <property type="match status" value="1"/>
</dbReference>
<evidence type="ECO:0000313" key="4">
    <source>
        <dbReference type="Proteomes" id="UP000242450"/>
    </source>
</evidence>
<protein>
    <recommendedName>
        <fullName evidence="2">G8 domain-containing protein</fullName>
    </recommendedName>
</protein>
<dbReference type="InterPro" id="IPR013783">
    <property type="entry name" value="Ig-like_fold"/>
</dbReference>
<feature type="domain" description="G8" evidence="2">
    <location>
        <begin position="472"/>
        <end position="592"/>
    </location>
</feature>
<keyword evidence="4" id="KW-1185">Reference proteome</keyword>
<dbReference type="EMBL" id="MKHE01000021">
    <property type="protein sequence ID" value="OWK04387.1"/>
    <property type="molecule type" value="Genomic_DNA"/>
</dbReference>
<name>A0A212CEH6_CEREH</name>
<gene>
    <name evidence="3" type="ORF">Celaphus_00016364</name>
</gene>
<dbReference type="PANTHER" id="PTHR46769:SF3">
    <property type="entry name" value="FIBROCYSTIN-L"/>
    <property type="match status" value="1"/>
</dbReference>
<dbReference type="FunFam" id="2.60.40.10:FF:000616">
    <property type="entry name" value="PKHD1 like 1"/>
    <property type="match status" value="1"/>
</dbReference>
<dbReference type="SMART" id="SM00429">
    <property type="entry name" value="IPT"/>
    <property type="match status" value="4"/>
</dbReference>
<sequence>MDVGIREIVTVTVYNLGTAINTLSSEFDRRFVLLPNIDMILPNAGSTTGMTKVTIKGSGFAVASAGAQVLMGHFPCKVLSVNYTAIECETSPAPQQLVKVNLRIHGVPAQCQGNCSFSYLESIAAFVTRIFPNSIQGSEKVLIEGEGFGTVLEDISVFIGNQQFRAIDVNENNITVLVTPLPAGLHSLSVVVGTKGLALGNVTVGSPAVASVTPTSGSIGGGTTLMVTGNGFSPGNTTVTVGDEPCQILSVNSSDIHCRTPAGTAGRVSVKISVNAVAYPPLSFMYALEDTPLLKGIVPSTGPPETEIQITGSNFGIDILEISVMISNMQCNVTMVNDTVLQCIVGDHAGGTFPVTMHHKTKGFAVSTVVFKYPLTIDNIHPSQAPERGSTAGGTRLTVLGSGFSENVEDVLVTIAKATCDVDYSNKTCIICMTNAHTSSGWAPVHVSLRSTGLAKRANADFLYVDTWSSNSSWGGKSPPEEGSLVVITKGQTILLDQNTPILKMLLIQGGTLIFHEADIELQAENILITDGGVLQIGTEAAPFQHRAVITLHGHLRSPELPVYGAKTLAVREGILDLHGLPLPVIWTRLDHTAKAGERTLILQEAVTWKPGDKIVIASTGH</sequence>
<dbReference type="FunFam" id="2.60.40.10:FF:001220">
    <property type="entry name" value="PKHD1 like 1"/>
    <property type="match status" value="1"/>
</dbReference>
<dbReference type="InterPro" id="IPR014756">
    <property type="entry name" value="Ig_E-set"/>
</dbReference>
<organism evidence="3 4">
    <name type="scientific">Cervus elaphus hippelaphus</name>
    <name type="common">European red deer</name>
    <dbReference type="NCBI Taxonomy" id="46360"/>
    <lineage>
        <taxon>Eukaryota</taxon>
        <taxon>Metazoa</taxon>
        <taxon>Chordata</taxon>
        <taxon>Craniata</taxon>
        <taxon>Vertebrata</taxon>
        <taxon>Euteleostomi</taxon>
        <taxon>Mammalia</taxon>
        <taxon>Eutheria</taxon>
        <taxon>Laurasiatheria</taxon>
        <taxon>Artiodactyla</taxon>
        <taxon>Ruminantia</taxon>
        <taxon>Pecora</taxon>
        <taxon>Cervidae</taxon>
        <taxon>Cervinae</taxon>
        <taxon>Cervus</taxon>
    </lineage>
</organism>
<dbReference type="CDD" id="cd00603">
    <property type="entry name" value="IPT_PCSR"/>
    <property type="match status" value="4"/>
</dbReference>
<dbReference type="Proteomes" id="UP000242450">
    <property type="component" value="Chromosome 21"/>
</dbReference>
<reference evidence="3 4" key="1">
    <citation type="journal article" date="2018" name="Mol. Genet. Genomics">
        <title>The red deer Cervus elaphus genome CerEla1.0: sequencing, annotating, genes, and chromosomes.</title>
        <authorList>
            <person name="Bana N.A."/>
            <person name="Nyiri A."/>
            <person name="Nagy J."/>
            <person name="Frank K."/>
            <person name="Nagy T."/>
            <person name="Steger V."/>
            <person name="Schiller M."/>
            <person name="Lakatos P."/>
            <person name="Sugar L."/>
            <person name="Horn P."/>
            <person name="Barta E."/>
            <person name="Orosz L."/>
        </authorList>
    </citation>
    <scope>NUCLEOTIDE SEQUENCE [LARGE SCALE GENOMIC DNA]</scope>
    <source>
        <strain evidence="3">Hungarian</strain>
    </source>
</reference>
<feature type="non-terminal residue" evidence="3">
    <location>
        <position position="622"/>
    </location>
</feature>
<dbReference type="SUPFAM" id="SSF81296">
    <property type="entry name" value="E set domains"/>
    <property type="match status" value="5"/>
</dbReference>
<dbReference type="FunFam" id="2.60.40.10:FF:001057">
    <property type="entry name" value="PKHD1 like 1"/>
    <property type="match status" value="1"/>
</dbReference>
<dbReference type="Pfam" id="PF10162">
    <property type="entry name" value="G8"/>
    <property type="match status" value="1"/>
</dbReference>
<dbReference type="AlphaFoldDB" id="A0A212CEH6"/>
<dbReference type="InterPro" id="IPR002909">
    <property type="entry name" value="IPT_dom"/>
</dbReference>
<dbReference type="SMART" id="SM01225">
    <property type="entry name" value="G8"/>
    <property type="match status" value="1"/>
</dbReference>
<keyword evidence="1" id="KW-0732">Signal</keyword>